<dbReference type="OMA" id="CIASAWH"/>
<dbReference type="InParanoid" id="C1EFC9"/>
<feature type="domain" description="MYND-type" evidence="5">
    <location>
        <begin position="10"/>
        <end position="52"/>
    </location>
</feature>
<evidence type="ECO:0000256" key="1">
    <source>
        <dbReference type="ARBA" id="ARBA00022723"/>
    </source>
</evidence>
<keyword evidence="3" id="KW-0862">Zinc</keyword>
<reference evidence="6 7" key="1">
    <citation type="journal article" date="2009" name="Science">
        <title>Green evolution and dynamic adaptations revealed by genomes of the marine picoeukaryotes Micromonas.</title>
        <authorList>
            <person name="Worden A.Z."/>
            <person name="Lee J.H."/>
            <person name="Mock T."/>
            <person name="Rouze P."/>
            <person name="Simmons M.P."/>
            <person name="Aerts A.L."/>
            <person name="Allen A.E."/>
            <person name="Cuvelier M.L."/>
            <person name="Derelle E."/>
            <person name="Everett M.V."/>
            <person name="Foulon E."/>
            <person name="Grimwood J."/>
            <person name="Gundlach H."/>
            <person name="Henrissat B."/>
            <person name="Napoli C."/>
            <person name="McDonald S.M."/>
            <person name="Parker M.S."/>
            <person name="Rombauts S."/>
            <person name="Salamov A."/>
            <person name="Von Dassow P."/>
            <person name="Badger J.H."/>
            <person name="Coutinho P.M."/>
            <person name="Demir E."/>
            <person name="Dubchak I."/>
            <person name="Gentemann C."/>
            <person name="Eikrem W."/>
            <person name="Gready J.E."/>
            <person name="John U."/>
            <person name="Lanier W."/>
            <person name="Lindquist E.A."/>
            <person name="Lucas S."/>
            <person name="Mayer K.F."/>
            <person name="Moreau H."/>
            <person name="Not F."/>
            <person name="Otillar R."/>
            <person name="Panaud O."/>
            <person name="Pangilinan J."/>
            <person name="Paulsen I."/>
            <person name="Piegu B."/>
            <person name="Poliakov A."/>
            <person name="Robbens S."/>
            <person name="Schmutz J."/>
            <person name="Toulza E."/>
            <person name="Wyss T."/>
            <person name="Zelensky A."/>
            <person name="Zhou K."/>
            <person name="Armbrust E.V."/>
            <person name="Bhattacharya D."/>
            <person name="Goodenough U.W."/>
            <person name="Van de Peer Y."/>
            <person name="Grigoriev I.V."/>
        </authorList>
    </citation>
    <scope>NUCLEOTIDE SEQUENCE [LARGE SCALE GENOMIC DNA]</scope>
    <source>
        <strain evidence="7">RCC299 / NOUM17</strain>
    </source>
</reference>
<dbReference type="GO" id="GO:0008270">
    <property type="term" value="F:zinc ion binding"/>
    <property type="evidence" value="ECO:0007669"/>
    <property type="project" value="UniProtKB-KW"/>
</dbReference>
<dbReference type="EMBL" id="CP001331">
    <property type="protein sequence ID" value="ACO66832.1"/>
    <property type="molecule type" value="Genomic_DNA"/>
</dbReference>
<organism evidence="6 7">
    <name type="scientific">Micromonas commoda (strain RCC299 / NOUM17 / CCMP2709)</name>
    <name type="common">Picoplanktonic green alga</name>
    <dbReference type="NCBI Taxonomy" id="296587"/>
    <lineage>
        <taxon>Eukaryota</taxon>
        <taxon>Viridiplantae</taxon>
        <taxon>Chlorophyta</taxon>
        <taxon>Mamiellophyceae</taxon>
        <taxon>Mamiellales</taxon>
        <taxon>Mamiellaceae</taxon>
        <taxon>Micromonas</taxon>
    </lineage>
</organism>
<dbReference type="SUPFAM" id="SSF144232">
    <property type="entry name" value="HIT/MYND zinc finger-like"/>
    <property type="match status" value="1"/>
</dbReference>
<evidence type="ECO:0000313" key="7">
    <source>
        <dbReference type="Proteomes" id="UP000002009"/>
    </source>
</evidence>
<sequence length="436" mass="49117">MTNTAAKPVCSNCGKTPPKLMKCSACKDNRNCVRYCDRKCQKKHYKEHKEDCRLCVTKLQADDAYAAYGREYAASDRAQREANFRKHLEHLAIANEYATKALSRYESLGTRSAGIRLELTANIALGLAAHNRFDEANEMIQRGFDALAVAKAEDVSVEVYWTHMGKTISGEGGGCVRDKTTGATRVTREGWDRMTSACEAYLWTIKNQVLLQQCRDGSLTLPCGVCLETMTECKKVDDPKFERHEVLPCKHMAHVGCLPVGYERAWPPGYLAPGKPTDIGLCRYCAVVGQPHCAVRENAKASTTWETFEEVDARREREAATFERERVQRKVVKALGVDPYELVEEMMDQCGVDDGHAPDVAKMARLAGRVRDKMATLPPEEHRKVVKLMQKHMRAIEAEGGFDAEHTDRMRTAVREGRLEDAFREEARKHLESRNV</sequence>
<evidence type="ECO:0000256" key="3">
    <source>
        <dbReference type="ARBA" id="ARBA00022833"/>
    </source>
</evidence>
<evidence type="ECO:0000256" key="4">
    <source>
        <dbReference type="PROSITE-ProRule" id="PRU00134"/>
    </source>
</evidence>
<evidence type="ECO:0000259" key="5">
    <source>
        <dbReference type="PROSITE" id="PS50865"/>
    </source>
</evidence>
<dbReference type="OrthoDB" id="341421at2759"/>
<gene>
    <name evidence="6" type="ORF">MICPUN_63743</name>
</gene>
<dbReference type="GeneID" id="8248504"/>
<dbReference type="Gene3D" id="6.10.140.2220">
    <property type="match status" value="1"/>
</dbReference>
<dbReference type="InterPro" id="IPR002893">
    <property type="entry name" value="Znf_MYND"/>
</dbReference>
<evidence type="ECO:0000313" key="6">
    <source>
        <dbReference type="EMBL" id="ACO66832.1"/>
    </source>
</evidence>
<dbReference type="PROSITE" id="PS50865">
    <property type="entry name" value="ZF_MYND_2"/>
    <property type="match status" value="1"/>
</dbReference>
<dbReference type="KEGG" id="mis:MICPUN_63743"/>
<dbReference type="Pfam" id="PF01753">
    <property type="entry name" value="zf-MYND"/>
    <property type="match status" value="1"/>
</dbReference>
<evidence type="ECO:0000256" key="2">
    <source>
        <dbReference type="ARBA" id="ARBA00022771"/>
    </source>
</evidence>
<keyword evidence="1" id="KW-0479">Metal-binding</keyword>
<dbReference type="Proteomes" id="UP000002009">
    <property type="component" value="Chromosome 13"/>
</dbReference>
<dbReference type="RefSeq" id="XP_002505574.1">
    <property type="nucleotide sequence ID" value="XM_002505528.1"/>
</dbReference>
<keyword evidence="7" id="KW-1185">Reference proteome</keyword>
<proteinExistence type="predicted"/>
<protein>
    <recommendedName>
        <fullName evidence="5">MYND-type domain-containing protein</fullName>
    </recommendedName>
</protein>
<accession>C1EFC9</accession>
<name>C1EFC9_MICCC</name>
<dbReference type="AlphaFoldDB" id="C1EFC9"/>
<keyword evidence="2 4" id="KW-0863">Zinc-finger</keyword>